<evidence type="ECO:0000259" key="2">
    <source>
        <dbReference type="Pfam" id="PF05183"/>
    </source>
</evidence>
<evidence type="ECO:0000256" key="1">
    <source>
        <dbReference type="SAM" id="MobiDB-lite"/>
    </source>
</evidence>
<dbReference type="GO" id="GO:0003968">
    <property type="term" value="F:RNA-directed RNA polymerase activity"/>
    <property type="evidence" value="ECO:0007669"/>
    <property type="project" value="UniProtKB-KW"/>
</dbReference>
<feature type="compositionally biased region" description="Polar residues" evidence="1">
    <location>
        <begin position="199"/>
        <end position="214"/>
    </location>
</feature>
<dbReference type="SUPFAM" id="SSF54928">
    <property type="entry name" value="RNA-binding domain, RBD"/>
    <property type="match status" value="1"/>
</dbReference>
<feature type="compositionally biased region" description="Acidic residues" evidence="1">
    <location>
        <begin position="1472"/>
        <end position="1483"/>
    </location>
</feature>
<evidence type="ECO:0000313" key="3">
    <source>
        <dbReference type="EMBL" id="CAJ2504535.1"/>
    </source>
</evidence>
<dbReference type="Proteomes" id="UP001295740">
    <property type="component" value="Unassembled WGS sequence"/>
</dbReference>
<accession>A0AAI8VGL3</accession>
<feature type="region of interest" description="Disordered" evidence="1">
    <location>
        <begin position="1432"/>
        <end position="1457"/>
    </location>
</feature>
<keyword evidence="4" id="KW-1185">Reference proteome</keyword>
<feature type="compositionally biased region" description="Polar residues" evidence="1">
    <location>
        <begin position="1488"/>
        <end position="1501"/>
    </location>
</feature>
<proteinExistence type="predicted"/>
<dbReference type="Pfam" id="PF05183">
    <property type="entry name" value="RdRP"/>
    <property type="match status" value="1"/>
</dbReference>
<protein>
    <submittedName>
        <fullName evidence="3">Uu.00g119290.m01.CDS01</fullName>
    </submittedName>
</protein>
<dbReference type="PANTHER" id="PTHR23079:SF55">
    <property type="entry name" value="RNA-DIRECTED RNA POLYMERASE"/>
    <property type="match status" value="1"/>
</dbReference>
<sequence>MAASIPFQRGSNISFQRARTKIGIQYFDFVFPTQQIEISDTLIGIPYNLQEVRRSWGVLQLIHTVDMSHPVIPSPTSDQRIMENSSNWLGRLPTQRSASVPARAESSDSSGTSTGTVVRASIPRTNGHRPSYGGTIHPAVHPGERLSSGPSIPQYSQQPQGSHTRNQRSALHTNGYAAAQHLMRQRPHSQQQQPPVHILNTNGSAPPSGARQTFSNGQRGGSSYRSSQAIALKAQWRDWARLGLRLHPVPLHTTTFDLWQHFKPYGQIIFIDLEDDVHAARTGVAYVHFSPPPTKECWGTSSQINIQGQSVKVKISLLPQRIEQVQSPGGQLYDSKLSLTPKSLRFGILVSENTMMDMRTLENSLKGDFSLTVDLRYRSLEIQFACDIKDPRREDPSIKGSQPNIKDSPIGAMECTSEYKAQISFTHLTKLIQIKDDDEDTWSLVISLSSPPVFYKKQEYGRSHSKNISSWGEKDAWNRTVDVSYDTSWFKEEAISLPRTHQYIDIGRWTTYKLTFTKADLAAWDTMKHVLQDFNIDTDSATTSAFSTIPAQVSNIWEILEPQVSIDTANANLALLAGTEDVHLPYDVRYQLEVCLSQGILNEVNIEADFLRGLADLSSSRSARRDRARDLLTYVAESHTQELADGPRKVADKRVYDPMSLFQNRKAMSHYPEIGLPEHCVWIRKVVVTPSTVYLSTPTPEPSNRILRHYSSFADRFLRVQFTDELVKGRIFPEPESEQNNALFNRIFRALRNGLQIGGRHFQFLAFGNSQFRENGAYFFSPTDHITCDNIRSWMGEVNHIKVVAKHAARLGQCFSTTRIPKGIPIGQTVKEIADIERNGWCFSDGVGKISPDLAKYIAKHLKLTKKNVPSAFQFRLGGCKGLLVCWPDLSFNEIHIRPSQKKFKASAQNIEIIKSSRYAVATLNRQTITILSTLGVPDAVFVKMLQTQLAGYNGALEDPTIAMKLLSRYVDQNGITTNIAQMIVDGLMQEKEPFFMSILQVWRAWSLRLLREKARIVVDKGAFVFGCLDETFTLRGHHKPTGSVDKDLELPQIFLQIPNPNAPIGEDDKYIVVTGLCVVGRNPSLHPGDLRVVEAVDVPQLRHLRDVVVFPATGDRDIPSMCSGGDLDGDDFFVIWDPELIPPSSEWNYAPMHHDSANTPKELPRDVRPSDLIQFFVAYMKNDSLSSIAMAHLALSDRLGPKDPMCVELAQLHSKAVDYPKSGQPAHLKRSLRPKKWPHFMEKPNRYVSTKILGQLYDLVAAVDFKPNYNGAFDERILRRYRLDEEVLRNARIIKKQHDKALRQIMNQREIATEFEVWSTFVLTKPRVGNDYNMQETMGGIVSRHRERFKTACVKVAGSREPSILCPLIAATYRITWEEVQVALQTSPELFTILDRDTARRKEVMESMPLISFPWIFEHELGRIANMRGDPELDRIPQVTPSLFDEDKGEDEDKDKDEYERLVAAGLMVGDLEDGSEGDGELNGDGASSSTESRDQQALSPATATAAATKTEEDMVGEVVEEDIVEMEDEDNGMDALEKLVL</sequence>
<feature type="region of interest" description="Disordered" evidence="1">
    <location>
        <begin position="1471"/>
        <end position="1519"/>
    </location>
</feature>
<feature type="compositionally biased region" description="Low complexity" evidence="1">
    <location>
        <begin position="215"/>
        <end position="226"/>
    </location>
</feature>
<comment type="caution">
    <text evidence="3">The sequence shown here is derived from an EMBL/GenBank/DDBJ whole genome shotgun (WGS) entry which is preliminary data.</text>
</comment>
<gene>
    <name evidence="3" type="ORF">KHLLAP_LOCUS5003</name>
</gene>
<dbReference type="InterPro" id="IPR057596">
    <property type="entry name" value="RDRP_core"/>
</dbReference>
<feature type="region of interest" description="Disordered" evidence="1">
    <location>
        <begin position="182"/>
        <end position="226"/>
    </location>
</feature>
<name>A0AAI8VGL3_9PEZI</name>
<dbReference type="GO" id="GO:0003723">
    <property type="term" value="F:RNA binding"/>
    <property type="evidence" value="ECO:0007669"/>
    <property type="project" value="UniProtKB-KW"/>
</dbReference>
<evidence type="ECO:0000313" key="4">
    <source>
        <dbReference type="Proteomes" id="UP001295740"/>
    </source>
</evidence>
<dbReference type="PANTHER" id="PTHR23079">
    <property type="entry name" value="RNA-DEPENDENT RNA POLYMERASE"/>
    <property type="match status" value="1"/>
</dbReference>
<organism evidence="3 4">
    <name type="scientific">Anthostomella pinea</name>
    <dbReference type="NCBI Taxonomy" id="933095"/>
    <lineage>
        <taxon>Eukaryota</taxon>
        <taxon>Fungi</taxon>
        <taxon>Dikarya</taxon>
        <taxon>Ascomycota</taxon>
        <taxon>Pezizomycotina</taxon>
        <taxon>Sordariomycetes</taxon>
        <taxon>Xylariomycetidae</taxon>
        <taxon>Xylariales</taxon>
        <taxon>Xylariaceae</taxon>
        <taxon>Anthostomella</taxon>
    </lineage>
</organism>
<dbReference type="EMBL" id="CAUWAG010000006">
    <property type="protein sequence ID" value="CAJ2504535.1"/>
    <property type="molecule type" value="Genomic_DNA"/>
</dbReference>
<dbReference type="CDD" id="cd00590">
    <property type="entry name" value="RRM_SF"/>
    <property type="match status" value="1"/>
</dbReference>
<dbReference type="GO" id="GO:0031380">
    <property type="term" value="C:nuclear RNA-directed RNA polymerase complex"/>
    <property type="evidence" value="ECO:0007669"/>
    <property type="project" value="TreeGrafter"/>
</dbReference>
<feature type="compositionally biased region" description="Low complexity" evidence="1">
    <location>
        <begin position="107"/>
        <end position="116"/>
    </location>
</feature>
<feature type="region of interest" description="Disordered" evidence="1">
    <location>
        <begin position="89"/>
        <end position="168"/>
    </location>
</feature>
<dbReference type="InterPro" id="IPR007855">
    <property type="entry name" value="RDRP"/>
</dbReference>
<dbReference type="InterPro" id="IPR035979">
    <property type="entry name" value="RBD_domain_sf"/>
</dbReference>
<feature type="compositionally biased region" description="Polar residues" evidence="1">
    <location>
        <begin position="148"/>
        <end position="168"/>
    </location>
</feature>
<feature type="compositionally biased region" description="Polar residues" evidence="1">
    <location>
        <begin position="89"/>
        <end position="98"/>
    </location>
</feature>
<dbReference type="GO" id="GO:0030422">
    <property type="term" value="P:siRNA processing"/>
    <property type="evidence" value="ECO:0007669"/>
    <property type="project" value="TreeGrafter"/>
</dbReference>
<feature type="domain" description="RDRP core" evidence="2">
    <location>
        <begin position="688"/>
        <end position="1259"/>
    </location>
</feature>
<reference evidence="3" key="1">
    <citation type="submission" date="2023-10" db="EMBL/GenBank/DDBJ databases">
        <authorList>
            <person name="Hackl T."/>
        </authorList>
    </citation>
    <scope>NUCLEOTIDE SEQUENCE</scope>
</reference>